<comment type="caution">
    <text evidence="1">The sequence shown here is derived from an EMBL/GenBank/DDBJ whole genome shotgun (WGS) entry which is preliminary data.</text>
</comment>
<evidence type="ECO:0000313" key="2">
    <source>
        <dbReference type="Proteomes" id="UP000831701"/>
    </source>
</evidence>
<reference evidence="1" key="1">
    <citation type="submission" date="2022-04" db="EMBL/GenBank/DDBJ databases">
        <title>Jade perch genome.</title>
        <authorList>
            <person name="Chao B."/>
        </authorList>
    </citation>
    <scope>NUCLEOTIDE SEQUENCE</scope>
    <source>
        <strain evidence="1">CB-2022</strain>
    </source>
</reference>
<gene>
    <name evidence="1" type="ORF">L3Q82_007569</name>
</gene>
<keyword evidence="2" id="KW-1185">Reference proteome</keyword>
<accession>A0ACB8WNA5</accession>
<dbReference type="Proteomes" id="UP000831701">
    <property type="component" value="Chromosome 7"/>
</dbReference>
<name>A0ACB8WNA5_9TELE</name>
<evidence type="ECO:0000313" key="1">
    <source>
        <dbReference type="EMBL" id="KAI3369318.1"/>
    </source>
</evidence>
<organism evidence="1 2">
    <name type="scientific">Scortum barcoo</name>
    <name type="common">barcoo grunter</name>
    <dbReference type="NCBI Taxonomy" id="214431"/>
    <lineage>
        <taxon>Eukaryota</taxon>
        <taxon>Metazoa</taxon>
        <taxon>Chordata</taxon>
        <taxon>Craniata</taxon>
        <taxon>Vertebrata</taxon>
        <taxon>Euteleostomi</taxon>
        <taxon>Actinopterygii</taxon>
        <taxon>Neopterygii</taxon>
        <taxon>Teleostei</taxon>
        <taxon>Neoteleostei</taxon>
        <taxon>Acanthomorphata</taxon>
        <taxon>Eupercaria</taxon>
        <taxon>Centrarchiformes</taxon>
        <taxon>Terapontoidei</taxon>
        <taxon>Terapontidae</taxon>
        <taxon>Scortum</taxon>
    </lineage>
</organism>
<sequence>MNPPETLASPLFLSLTCTSRDNDGNDDDNDNACNVKSLGSPAFAGLFKDALCVLHGYHVFITATQTWAEAKEYCRKYYTDLSSINSMEEDEELSKYLGEGRSASAWIGLYKDADDIWKWSGGENAEFFNWPKQRNSSEDNRCVVKDKRGWLETHCETVKYYSYCFKSNLVLVKENKTWEEALSHCRDQFTDLVSMPSHSVLHQTLRTSKEAQTDYVWTGLRYLADVWLWVDGQSLDNQAWNKGETPWCPAQRHRCGALSLEGRHWHSWDCVEKLNFPIHVRCNGSLTGPTGLEAATACAAAVKAERVQSASTGAERRRYRYRGGDYMEEGDGRTEEQEEASGLGINTQPHLDQKRDWMPEADPGEDTRFLMEVRSEFPQQRFPERGWTGRMDRHVTTMFLFITNRIGTHRSAVENQQVLSDLRL</sequence>
<proteinExistence type="predicted"/>
<protein>
    <submittedName>
        <fullName evidence="1">Uncharacterized protein</fullName>
    </submittedName>
</protein>
<dbReference type="EMBL" id="CM041537">
    <property type="protein sequence ID" value="KAI3369318.1"/>
    <property type="molecule type" value="Genomic_DNA"/>
</dbReference>